<comment type="similarity">
    <text evidence="2">Belongs to the eIF-2B gamma/epsilon subunits family.</text>
</comment>
<keyword evidence="5" id="KW-0648">Protein biosynthesis</keyword>
<comment type="subunit">
    <text evidence="10">Component of the translation initiation factor 2B (eIF2B) complex which is a heterodecamer of two sets of five different subunits: alpha, beta, gamma, delta and epsilon. Subunits alpha, beta and delta comprise a regulatory subcomplex and subunits epsilon and gamma comprise a catalytic subcomplex. Within the complex, the hexameric regulatory complex resides at the center, with the two heterodimeric catalytic subcomplexes bound on opposite sides.</text>
</comment>
<evidence type="ECO:0000256" key="11">
    <source>
        <dbReference type="SAM" id="MobiDB-lite"/>
    </source>
</evidence>
<dbReference type="InterPro" id="IPR035543">
    <property type="entry name" value="eIF-2B_epsilon_N"/>
</dbReference>
<dbReference type="InterPro" id="IPR044123">
    <property type="entry name" value="W2_eIF2B_epsilon"/>
</dbReference>
<comment type="subcellular location">
    <subcellularLocation>
        <location evidence="1">Cytoplasm</location>
        <location evidence="1">Cytosol</location>
    </subcellularLocation>
</comment>
<evidence type="ECO:0000313" key="13">
    <source>
        <dbReference type="EMBL" id="QIW99760.1"/>
    </source>
</evidence>
<feature type="compositionally biased region" description="Basic residues" evidence="11">
    <location>
        <begin position="1"/>
        <end position="10"/>
    </location>
</feature>
<protein>
    <recommendedName>
        <fullName evidence="3">Mannose-1-phosphate guanyltransferase</fullName>
    </recommendedName>
    <alternativeName>
        <fullName evidence="7">GDP-mannose pyrophosphorylase</fullName>
    </alternativeName>
    <alternativeName>
        <fullName evidence="6">GTP-mannose-1-phosphate guanylyltransferase</fullName>
    </alternativeName>
    <alternativeName>
        <fullName evidence="8">Translation initiation factor eIF2B subunit epsilon</fullName>
    </alternativeName>
    <alternativeName>
        <fullName evidence="9">eIF2B GDP-GTP exchange factor subunit epsilon</fullName>
    </alternativeName>
</protein>
<dbReference type="Pfam" id="PF00483">
    <property type="entry name" value="NTP_transferase"/>
    <property type="match status" value="1"/>
</dbReference>
<dbReference type="InterPro" id="IPR056764">
    <property type="entry name" value="LbH_EIF2B3/5"/>
</dbReference>
<dbReference type="InterPro" id="IPR029044">
    <property type="entry name" value="Nucleotide-diphossugar_trans"/>
</dbReference>
<dbReference type="Pfam" id="PF25084">
    <property type="entry name" value="LbH_EIF2B"/>
    <property type="match status" value="1"/>
</dbReference>
<evidence type="ECO:0000256" key="6">
    <source>
        <dbReference type="ARBA" id="ARBA00030179"/>
    </source>
</evidence>
<feature type="region of interest" description="Disordered" evidence="11">
    <location>
        <begin position="1"/>
        <end position="22"/>
    </location>
</feature>
<feature type="domain" description="W2" evidence="12">
    <location>
        <begin position="528"/>
        <end position="703"/>
    </location>
</feature>
<evidence type="ECO:0000256" key="3">
    <source>
        <dbReference type="ARBA" id="ARBA00018601"/>
    </source>
</evidence>
<dbReference type="Proteomes" id="UP000503462">
    <property type="component" value="Chromosome 3"/>
</dbReference>
<dbReference type="PROSITE" id="PS51363">
    <property type="entry name" value="W2"/>
    <property type="match status" value="1"/>
</dbReference>
<feature type="region of interest" description="Disordered" evidence="11">
    <location>
        <begin position="669"/>
        <end position="708"/>
    </location>
</feature>
<evidence type="ECO:0000256" key="8">
    <source>
        <dbReference type="ARBA" id="ARBA00044144"/>
    </source>
</evidence>
<dbReference type="GO" id="GO:0003743">
    <property type="term" value="F:translation initiation factor activity"/>
    <property type="evidence" value="ECO:0007669"/>
    <property type="project" value="TreeGrafter"/>
</dbReference>
<organism evidence="13 14">
    <name type="scientific">Peltaster fructicola</name>
    <dbReference type="NCBI Taxonomy" id="286661"/>
    <lineage>
        <taxon>Eukaryota</taxon>
        <taxon>Fungi</taxon>
        <taxon>Dikarya</taxon>
        <taxon>Ascomycota</taxon>
        <taxon>Pezizomycotina</taxon>
        <taxon>Dothideomycetes</taxon>
        <taxon>Dothideomycetes incertae sedis</taxon>
        <taxon>Peltaster</taxon>
    </lineage>
</organism>
<dbReference type="GO" id="GO:0005829">
    <property type="term" value="C:cytosol"/>
    <property type="evidence" value="ECO:0007669"/>
    <property type="project" value="UniProtKB-SubCell"/>
</dbReference>
<feature type="region of interest" description="Disordered" evidence="11">
    <location>
        <begin position="478"/>
        <end position="530"/>
    </location>
</feature>
<dbReference type="PANTHER" id="PTHR45887">
    <property type="entry name" value="TRANSLATION INITIATION FACTOR EIF-2B SUBUNIT EPSILON"/>
    <property type="match status" value="1"/>
</dbReference>
<accession>A0A6H0XYL8</accession>
<dbReference type="InterPro" id="IPR003307">
    <property type="entry name" value="W2_domain"/>
</dbReference>
<dbReference type="PANTHER" id="PTHR45887:SF1">
    <property type="entry name" value="TRANSLATION INITIATION FACTOR EIF-2B SUBUNIT EPSILON"/>
    <property type="match status" value="1"/>
</dbReference>
<dbReference type="CDD" id="cd11558">
    <property type="entry name" value="W2_eIF2B_epsilon"/>
    <property type="match status" value="1"/>
</dbReference>
<dbReference type="InterPro" id="IPR016024">
    <property type="entry name" value="ARM-type_fold"/>
</dbReference>
<dbReference type="GO" id="GO:0005851">
    <property type="term" value="C:eukaryotic translation initiation factor 2B complex"/>
    <property type="evidence" value="ECO:0007669"/>
    <property type="project" value="TreeGrafter"/>
</dbReference>
<keyword evidence="4" id="KW-0963">Cytoplasm</keyword>
<dbReference type="GO" id="GO:0031369">
    <property type="term" value="F:translation initiation factor binding"/>
    <property type="evidence" value="ECO:0007669"/>
    <property type="project" value="InterPro"/>
</dbReference>
<dbReference type="AlphaFoldDB" id="A0A6H0XYL8"/>
<feature type="compositionally biased region" description="Polar residues" evidence="11">
    <location>
        <begin position="505"/>
        <end position="523"/>
    </location>
</feature>
<dbReference type="OrthoDB" id="424572at2759"/>
<proteinExistence type="inferred from homology"/>
<name>A0A6H0XYL8_9PEZI</name>
<evidence type="ECO:0000256" key="7">
    <source>
        <dbReference type="ARBA" id="ARBA00031190"/>
    </source>
</evidence>
<dbReference type="InterPro" id="IPR051956">
    <property type="entry name" value="eIF2B_epsilon"/>
</dbReference>
<dbReference type="EMBL" id="CP051141">
    <property type="protein sequence ID" value="QIW99760.1"/>
    <property type="molecule type" value="Genomic_DNA"/>
</dbReference>
<dbReference type="SUPFAM" id="SSF48371">
    <property type="entry name" value="ARM repeat"/>
    <property type="match status" value="1"/>
</dbReference>
<sequence length="708" mass="78380">MPPKAAKKQSGKADKPKVGEERREDALQALVLTDSYETKFEPFTLERPRCLLPLANTPLLEYTLEFLAAADVEEVFLYCGNHTEQVEEYIASSKWTQSTAPFSVEVIRSQSHSIGDAMRDMEQKQRLVGDFICVYGDVISNINLKPALTEHKARREKDKKAIMTMVLREAGDSHRSKSNAARPVFVVDPGRQRCLHYEQLQAGQHARLNIDGEILSDHPELEIRADLIDCGIDICSQEVLAQYSDNFDWQMPRRGFLHGILKDFELFQLTVHTHIASEGYAARVRSLQAYDAISRDVISRWTYPLCPDSNILPDQTFQLSKSSVYKENGVTLARSAKITKKTVIGQGSSFGEDTVVSNSVIGRRCVIGSRVKLDGVYILDDVHIDDDSVIENACIGTGATIGKKCRLQSDVLIAYGVKIASDMEIARGRRISRFKRKRTSDGSLTEAITDSKIVGETGIGASLEADEDEDLIEGLVPAISPDQDDDAESISTVNSAYSDDESESSHQYRSSRTDSFGSIASDESGNERHRAADFHHEAASSIFDSIQKGDGADSIQLELKALTLSSNADGKQVRRAVAVALMKRVASLVEGGLTPQKAVAQTILPNRLLVERAVLDRDAKVKVEQVEFLLFMQTDLLHRVQGSKILLYACNALAQGELVDDEGLEQWLEDPRSSASDELSEIKKETEEIIGGEEDSENEEDSDDDDDE</sequence>
<gene>
    <name evidence="13" type="ORF">AMS68_005278</name>
</gene>
<dbReference type="SUPFAM" id="SSF53448">
    <property type="entry name" value="Nucleotide-diphospho-sugar transferases"/>
    <property type="match status" value="1"/>
</dbReference>
<dbReference type="Gene3D" id="2.160.10.10">
    <property type="entry name" value="Hexapeptide repeat proteins"/>
    <property type="match status" value="1"/>
</dbReference>
<dbReference type="FunFam" id="3.90.550.10:FF:000066">
    <property type="entry name" value="Translation initiation factor eIF-2B subunit epsilon"/>
    <property type="match status" value="1"/>
</dbReference>
<feature type="compositionally biased region" description="Basic and acidic residues" evidence="11">
    <location>
        <begin position="11"/>
        <end position="22"/>
    </location>
</feature>
<evidence type="ECO:0000256" key="4">
    <source>
        <dbReference type="ARBA" id="ARBA00022490"/>
    </source>
</evidence>
<evidence type="ECO:0000256" key="10">
    <source>
        <dbReference type="ARBA" id="ARBA00046432"/>
    </source>
</evidence>
<evidence type="ECO:0000313" key="14">
    <source>
        <dbReference type="Proteomes" id="UP000503462"/>
    </source>
</evidence>
<evidence type="ECO:0000256" key="1">
    <source>
        <dbReference type="ARBA" id="ARBA00004514"/>
    </source>
</evidence>
<dbReference type="GO" id="GO:0005085">
    <property type="term" value="F:guanyl-nucleotide exchange factor activity"/>
    <property type="evidence" value="ECO:0007669"/>
    <property type="project" value="InterPro"/>
</dbReference>
<keyword evidence="5" id="KW-0396">Initiation factor</keyword>
<evidence type="ECO:0000256" key="2">
    <source>
        <dbReference type="ARBA" id="ARBA00007878"/>
    </source>
</evidence>
<evidence type="ECO:0000259" key="12">
    <source>
        <dbReference type="PROSITE" id="PS51363"/>
    </source>
</evidence>
<evidence type="ECO:0000256" key="9">
    <source>
        <dbReference type="ARBA" id="ARBA00044345"/>
    </source>
</evidence>
<dbReference type="InterPro" id="IPR005835">
    <property type="entry name" value="NTP_transferase_dom"/>
</dbReference>
<dbReference type="Gene3D" id="3.90.550.10">
    <property type="entry name" value="Spore Coat Polysaccharide Biosynthesis Protein SpsA, Chain A"/>
    <property type="match status" value="1"/>
</dbReference>
<dbReference type="CDD" id="cd04197">
    <property type="entry name" value="eIF-2B_epsilon_N"/>
    <property type="match status" value="1"/>
</dbReference>
<evidence type="ECO:0000256" key="5">
    <source>
        <dbReference type="ARBA" id="ARBA00022540"/>
    </source>
</evidence>
<keyword evidence="14" id="KW-1185">Reference proteome</keyword>
<reference evidence="13 14" key="1">
    <citation type="journal article" date="2016" name="Sci. Rep.">
        <title>Peltaster fructicola genome reveals evolution from an invasive phytopathogen to an ectophytic parasite.</title>
        <authorList>
            <person name="Xu C."/>
            <person name="Chen H."/>
            <person name="Gleason M.L."/>
            <person name="Xu J.R."/>
            <person name="Liu H."/>
            <person name="Zhang R."/>
            <person name="Sun G."/>
        </authorList>
    </citation>
    <scope>NUCLEOTIDE SEQUENCE [LARGE SCALE GENOMIC DNA]</scope>
    <source>
        <strain evidence="13 14">LNHT1506</strain>
    </source>
</reference>
<feature type="compositionally biased region" description="Acidic residues" evidence="11">
    <location>
        <begin position="688"/>
        <end position="708"/>
    </location>
</feature>
<dbReference type="Gene3D" id="1.25.40.180">
    <property type="match status" value="1"/>
</dbReference>